<evidence type="ECO:0000313" key="2">
    <source>
        <dbReference type="Proteomes" id="UP000606889"/>
    </source>
</evidence>
<dbReference type="EMBL" id="JACOON010000004">
    <property type="protein sequence ID" value="MBC5648482.1"/>
    <property type="molecule type" value="Genomic_DNA"/>
</dbReference>
<comment type="caution">
    <text evidence="1">The sequence shown here is derived from an EMBL/GenBank/DDBJ whole genome shotgun (WGS) entry which is preliminary data.</text>
</comment>
<keyword evidence="2" id="KW-1185">Reference proteome</keyword>
<sequence length="69" mass="7291">MKTVKDAPAVAAAPEWISVKEKLPKDDGYNGTVLATDGSIVITAPSSSVTIDGAITHWMSLPEPPKEKE</sequence>
<dbReference type="RefSeq" id="WP_186857985.1">
    <property type="nucleotide sequence ID" value="NZ_JACOON010000004.1"/>
</dbReference>
<protein>
    <recommendedName>
        <fullName evidence="3">DUF551 domain-containing protein</fullName>
    </recommendedName>
</protein>
<reference evidence="1 2" key="1">
    <citation type="submission" date="2020-08" db="EMBL/GenBank/DDBJ databases">
        <title>Genome public.</title>
        <authorList>
            <person name="Liu C."/>
            <person name="Sun Q."/>
        </authorList>
    </citation>
    <scope>NUCLEOTIDE SEQUENCE [LARGE SCALE GENOMIC DNA]</scope>
    <source>
        <strain evidence="1 2">NSJ-35</strain>
    </source>
</reference>
<accession>A0ABR7EFD2</accession>
<organism evidence="1 2">
    <name type="scientific">Christensenella tenuis</name>
    <dbReference type="NCBI Taxonomy" id="2763033"/>
    <lineage>
        <taxon>Bacteria</taxon>
        <taxon>Bacillati</taxon>
        <taxon>Bacillota</taxon>
        <taxon>Clostridia</taxon>
        <taxon>Christensenellales</taxon>
        <taxon>Christensenellaceae</taxon>
        <taxon>Christensenella</taxon>
    </lineage>
</organism>
<proteinExistence type="predicted"/>
<evidence type="ECO:0000313" key="1">
    <source>
        <dbReference type="EMBL" id="MBC5648482.1"/>
    </source>
</evidence>
<dbReference type="Proteomes" id="UP000606889">
    <property type="component" value="Unassembled WGS sequence"/>
</dbReference>
<name>A0ABR7EFD2_9FIRM</name>
<evidence type="ECO:0008006" key="3">
    <source>
        <dbReference type="Google" id="ProtNLM"/>
    </source>
</evidence>
<gene>
    <name evidence="1" type="ORF">H8S18_09055</name>
</gene>